<organism evidence="1 2">
    <name type="scientific">Zalerion maritima</name>
    <dbReference type="NCBI Taxonomy" id="339359"/>
    <lineage>
        <taxon>Eukaryota</taxon>
        <taxon>Fungi</taxon>
        <taxon>Dikarya</taxon>
        <taxon>Ascomycota</taxon>
        <taxon>Pezizomycotina</taxon>
        <taxon>Sordariomycetes</taxon>
        <taxon>Lulworthiomycetidae</taxon>
        <taxon>Lulworthiales</taxon>
        <taxon>Lulworthiaceae</taxon>
        <taxon>Zalerion</taxon>
    </lineage>
</organism>
<gene>
    <name evidence="1" type="ORF">MKZ38_005603</name>
</gene>
<reference evidence="1" key="1">
    <citation type="submission" date="2022-07" db="EMBL/GenBank/DDBJ databases">
        <title>Draft genome sequence of Zalerion maritima ATCC 34329, a (micro)plastics degrading marine fungus.</title>
        <authorList>
            <person name="Paco A."/>
            <person name="Goncalves M.F.M."/>
            <person name="Rocha-Santos T.A.P."/>
            <person name="Alves A."/>
        </authorList>
    </citation>
    <scope>NUCLEOTIDE SEQUENCE</scope>
    <source>
        <strain evidence="1">ATCC 34329</strain>
    </source>
</reference>
<name>A0AAD5WQ98_9PEZI</name>
<protein>
    <submittedName>
        <fullName evidence="1">Uncharacterized protein</fullName>
    </submittedName>
</protein>
<dbReference type="Proteomes" id="UP001201980">
    <property type="component" value="Unassembled WGS sequence"/>
</dbReference>
<dbReference type="AlphaFoldDB" id="A0AAD5WQ98"/>
<sequence length="79" mass="8554">MSSTTSSASSYASSYSAHYSSYNNTMDSSPIVSIEVLRCMRCAREVETTSTDDISSTGMVEISTNLYYCTRCAKATGYA</sequence>
<keyword evidence="2" id="KW-1185">Reference proteome</keyword>
<proteinExistence type="predicted"/>
<comment type="caution">
    <text evidence="1">The sequence shown here is derived from an EMBL/GenBank/DDBJ whole genome shotgun (WGS) entry which is preliminary data.</text>
</comment>
<evidence type="ECO:0000313" key="2">
    <source>
        <dbReference type="Proteomes" id="UP001201980"/>
    </source>
</evidence>
<accession>A0AAD5WQ98</accession>
<evidence type="ECO:0000313" key="1">
    <source>
        <dbReference type="EMBL" id="KAJ2896378.1"/>
    </source>
</evidence>
<dbReference type="EMBL" id="JAKWBI020000336">
    <property type="protein sequence ID" value="KAJ2896378.1"/>
    <property type="molecule type" value="Genomic_DNA"/>
</dbReference>